<dbReference type="OrthoDB" id="9811967at2"/>
<dbReference type="GO" id="GO:0048472">
    <property type="term" value="F:threonine-phosphate decarboxylase activity"/>
    <property type="evidence" value="ECO:0007669"/>
    <property type="project" value="InterPro"/>
</dbReference>
<dbReference type="EMBL" id="SPNC01000086">
    <property type="protein sequence ID" value="TFH94787.1"/>
    <property type="molecule type" value="Genomic_DNA"/>
</dbReference>
<keyword evidence="7 9" id="KW-1133">Transmembrane helix</keyword>
<keyword evidence="5 9" id="KW-0169">Cobalamin biosynthesis</keyword>
<comment type="pathway">
    <text evidence="2 9">Cofactor biosynthesis; adenosylcobalamin biosynthesis.</text>
</comment>
<dbReference type="NCBIfam" id="TIGR00380">
    <property type="entry name" value="cobal_cbiB"/>
    <property type="match status" value="1"/>
</dbReference>
<dbReference type="AlphaFoldDB" id="A0A4Y8WQI4"/>
<evidence type="ECO:0000256" key="4">
    <source>
        <dbReference type="ARBA" id="ARBA00022475"/>
    </source>
</evidence>
<reference evidence="10 11" key="1">
    <citation type="submission" date="2019-03" db="EMBL/GenBank/DDBJ databases">
        <title>Porphyromonas levii Isolated from the Uterus of Dairy Cows.</title>
        <authorList>
            <person name="Francis A.M."/>
        </authorList>
    </citation>
    <scope>NUCLEOTIDE SEQUENCE [LARGE SCALE GENOMIC DNA]</scope>
    <source>
        <strain evidence="10 11">AF5678</strain>
    </source>
</reference>
<comment type="function">
    <text evidence="9">Converts cobyric acid to cobinamide by the addition of aminopropanol on the F carboxylic group.</text>
</comment>
<feature type="transmembrane region" description="Helical" evidence="9">
    <location>
        <begin position="59"/>
        <end position="79"/>
    </location>
</feature>
<evidence type="ECO:0000256" key="5">
    <source>
        <dbReference type="ARBA" id="ARBA00022573"/>
    </source>
</evidence>
<evidence type="ECO:0000313" key="11">
    <source>
        <dbReference type="Proteomes" id="UP000297225"/>
    </source>
</evidence>
<keyword evidence="11" id="KW-1185">Reference proteome</keyword>
<accession>A0A4Y8WQI4</accession>
<comment type="caution">
    <text evidence="9">Lacks conserved residue(s) required for the propagation of feature annotation.</text>
</comment>
<organism evidence="10 11">
    <name type="scientific">Porphyromonas levii</name>
    <dbReference type="NCBI Taxonomy" id="28114"/>
    <lineage>
        <taxon>Bacteria</taxon>
        <taxon>Pseudomonadati</taxon>
        <taxon>Bacteroidota</taxon>
        <taxon>Bacteroidia</taxon>
        <taxon>Bacteroidales</taxon>
        <taxon>Porphyromonadaceae</taxon>
        <taxon>Porphyromonas</taxon>
    </lineage>
</organism>
<dbReference type="GO" id="GO:0015420">
    <property type="term" value="F:ABC-type vitamin B12 transporter activity"/>
    <property type="evidence" value="ECO:0007669"/>
    <property type="project" value="UniProtKB-UniRule"/>
</dbReference>
<feature type="transmembrane region" description="Helical" evidence="9">
    <location>
        <begin position="295"/>
        <end position="312"/>
    </location>
</feature>
<protein>
    <recommendedName>
        <fullName evidence="9">Cobalamin biosynthesis protein CobD</fullName>
    </recommendedName>
</protein>
<keyword evidence="4 9" id="KW-1003">Cell membrane</keyword>
<dbReference type="GO" id="GO:0005886">
    <property type="term" value="C:plasma membrane"/>
    <property type="evidence" value="ECO:0007669"/>
    <property type="project" value="UniProtKB-SubCell"/>
</dbReference>
<evidence type="ECO:0000256" key="8">
    <source>
        <dbReference type="ARBA" id="ARBA00023136"/>
    </source>
</evidence>
<evidence type="ECO:0000256" key="7">
    <source>
        <dbReference type="ARBA" id="ARBA00022989"/>
    </source>
</evidence>
<comment type="similarity">
    <text evidence="3 9">Belongs to the CobD/CbiB family.</text>
</comment>
<keyword evidence="8 9" id="KW-0472">Membrane</keyword>
<keyword evidence="6 9" id="KW-0812">Transmembrane</keyword>
<dbReference type="UniPathway" id="UPA00148"/>
<dbReference type="Proteomes" id="UP000297225">
    <property type="component" value="Unassembled WGS sequence"/>
</dbReference>
<feature type="transmembrane region" description="Helical" evidence="9">
    <location>
        <begin position="156"/>
        <end position="177"/>
    </location>
</feature>
<dbReference type="PANTHER" id="PTHR34308:SF1">
    <property type="entry name" value="COBALAMIN BIOSYNTHESIS PROTEIN CBIB"/>
    <property type="match status" value="1"/>
</dbReference>
<dbReference type="RefSeq" id="WP_134849956.1">
    <property type="nucleotide sequence ID" value="NZ_CP197400.1"/>
</dbReference>
<dbReference type="InterPro" id="IPR004485">
    <property type="entry name" value="Cobalamin_biosynth_CobD/CbiB"/>
</dbReference>
<evidence type="ECO:0000256" key="2">
    <source>
        <dbReference type="ARBA" id="ARBA00004953"/>
    </source>
</evidence>
<evidence type="ECO:0000313" key="10">
    <source>
        <dbReference type="EMBL" id="TFH94787.1"/>
    </source>
</evidence>
<proteinExistence type="inferred from homology"/>
<dbReference type="GO" id="GO:0009236">
    <property type="term" value="P:cobalamin biosynthetic process"/>
    <property type="evidence" value="ECO:0007669"/>
    <property type="project" value="UniProtKB-UniRule"/>
</dbReference>
<comment type="subcellular location">
    <subcellularLocation>
        <location evidence="1 9">Cell membrane</location>
        <topology evidence="1 9">Multi-pass membrane protein</topology>
    </subcellularLocation>
</comment>
<sequence length="313" mass="35016">MLIFFTPLLALAILWIGWLLDRIFGDPQGFPHLVVGFGHAISRADRWFNNGFNRKYKGALVALLLILLVFTLTWVIFAFAPNWIRIPLGIILVSTCLAGHTLIKEVREVFSQLAISLESGRNQLSRIVGRDTKELTEEEVKTAALETLSENLSDGVIAPLFWFAVLGVPGMVAYKMINTLDSMIGYKNEKYRDFGYLAAKIDDVANWIPARLTALLMLAVNGRLDLTKQVFREGKNHTSPNSGYPEAALALMLGCQFGGGHYYGGQYFEKPTIGKQQRTLIPKDLQRALRTNRSSEVLMLVLLSLIILLAYLL</sequence>
<feature type="transmembrane region" description="Helical" evidence="9">
    <location>
        <begin position="86"/>
        <end position="103"/>
    </location>
</feature>
<evidence type="ECO:0000256" key="9">
    <source>
        <dbReference type="HAMAP-Rule" id="MF_00024"/>
    </source>
</evidence>
<dbReference type="STRING" id="1122973.GCA_000379925_01771"/>
<evidence type="ECO:0000256" key="3">
    <source>
        <dbReference type="ARBA" id="ARBA00006263"/>
    </source>
</evidence>
<dbReference type="PANTHER" id="PTHR34308">
    <property type="entry name" value="COBALAMIN BIOSYNTHESIS PROTEIN CBIB"/>
    <property type="match status" value="1"/>
</dbReference>
<gene>
    <name evidence="9 10" type="primary">cobD</name>
    <name evidence="10" type="ORF">E4P47_06130</name>
</gene>
<comment type="caution">
    <text evidence="10">The sequence shown here is derived from an EMBL/GenBank/DDBJ whole genome shotgun (WGS) entry which is preliminary data.</text>
</comment>
<name>A0A4Y8WQI4_9PORP</name>
<dbReference type="HAMAP" id="MF_00024">
    <property type="entry name" value="CobD_CbiB"/>
    <property type="match status" value="1"/>
</dbReference>
<evidence type="ECO:0000256" key="1">
    <source>
        <dbReference type="ARBA" id="ARBA00004651"/>
    </source>
</evidence>
<dbReference type="Pfam" id="PF03186">
    <property type="entry name" value="CobD_Cbib"/>
    <property type="match status" value="1"/>
</dbReference>
<evidence type="ECO:0000256" key="6">
    <source>
        <dbReference type="ARBA" id="ARBA00022692"/>
    </source>
</evidence>